<name>E8R0Y1_ISOPI</name>
<dbReference type="PROSITE" id="PS51318">
    <property type="entry name" value="TAT"/>
    <property type="match status" value="1"/>
</dbReference>
<dbReference type="Proteomes" id="UP000008631">
    <property type="component" value="Chromosome"/>
</dbReference>
<protein>
    <submittedName>
        <fullName evidence="1">Uncharacterized protein</fullName>
    </submittedName>
</protein>
<dbReference type="STRING" id="575540.Isop_1744"/>
<evidence type="ECO:0000313" key="1">
    <source>
        <dbReference type="EMBL" id="ADV62327.1"/>
    </source>
</evidence>
<dbReference type="RefSeq" id="WP_013564615.1">
    <property type="nucleotide sequence ID" value="NC_014962.1"/>
</dbReference>
<keyword evidence="2" id="KW-1185">Reference proteome</keyword>
<gene>
    <name evidence="1" type="ordered locus">Isop_1744</name>
</gene>
<dbReference type="AlphaFoldDB" id="E8R0Y1"/>
<dbReference type="OrthoDB" id="281822at2"/>
<dbReference type="eggNOG" id="ENOG5033AZW">
    <property type="taxonomic scope" value="Bacteria"/>
</dbReference>
<dbReference type="InParanoid" id="E8R0Y1"/>
<proteinExistence type="predicted"/>
<dbReference type="HOGENOM" id="CLU_1445874_0_0_0"/>
<reference evidence="1 2" key="2">
    <citation type="journal article" date="2011" name="Stand. Genomic Sci.">
        <title>Complete genome sequence of Isosphaera pallida type strain (IS1B).</title>
        <authorList>
            <consortium name="US DOE Joint Genome Institute (JGI-PGF)"/>
            <person name="Goker M."/>
            <person name="Cleland D."/>
            <person name="Saunders E."/>
            <person name="Lapidus A."/>
            <person name="Nolan M."/>
            <person name="Lucas S."/>
            <person name="Hammon N."/>
            <person name="Deshpande S."/>
            <person name="Cheng J.F."/>
            <person name="Tapia R."/>
            <person name="Han C."/>
            <person name="Goodwin L."/>
            <person name="Pitluck S."/>
            <person name="Liolios K."/>
            <person name="Pagani I."/>
            <person name="Ivanova N."/>
            <person name="Mavromatis K."/>
            <person name="Pati A."/>
            <person name="Chen A."/>
            <person name="Palaniappan K."/>
            <person name="Land M."/>
            <person name="Hauser L."/>
            <person name="Chang Y.J."/>
            <person name="Jeffries C.D."/>
            <person name="Detter J.C."/>
            <person name="Beck B."/>
            <person name="Woyke T."/>
            <person name="Bristow J."/>
            <person name="Eisen J.A."/>
            <person name="Markowitz V."/>
            <person name="Hugenholtz P."/>
            <person name="Kyrpides N.C."/>
            <person name="Klenk H.P."/>
        </authorList>
    </citation>
    <scope>NUCLEOTIDE SEQUENCE [LARGE SCALE GENOMIC DNA]</scope>
    <source>
        <strain evidence="2">ATCC 43644 / DSM 9630 / IS1B</strain>
    </source>
</reference>
<sequence>MSSPTQAPGSLPRRHWLLAAAALTGGPLVRHVAKADASLDSPPDPNRDKQDQAGGVGFQTVTLAGTVIPLSQALHQRGLACDPDGVEDQLVLRQDDPDATLTPILKDSATRAFWIDPDRFRDQAIRLTGRLYPGLPYLQVTLVRIRDAEDGVFRIPEYHCEVCAISSRFPQDCPCCQGTMEFRFKPE</sequence>
<evidence type="ECO:0000313" key="2">
    <source>
        <dbReference type="Proteomes" id="UP000008631"/>
    </source>
</evidence>
<dbReference type="EMBL" id="CP002353">
    <property type="protein sequence ID" value="ADV62327.1"/>
    <property type="molecule type" value="Genomic_DNA"/>
</dbReference>
<organism evidence="1 2">
    <name type="scientific">Isosphaera pallida (strain ATCC 43644 / DSM 9630 / IS1B)</name>
    <dbReference type="NCBI Taxonomy" id="575540"/>
    <lineage>
        <taxon>Bacteria</taxon>
        <taxon>Pseudomonadati</taxon>
        <taxon>Planctomycetota</taxon>
        <taxon>Planctomycetia</taxon>
        <taxon>Isosphaerales</taxon>
        <taxon>Isosphaeraceae</taxon>
        <taxon>Isosphaera</taxon>
    </lineage>
</organism>
<dbReference type="InterPro" id="IPR006311">
    <property type="entry name" value="TAT_signal"/>
</dbReference>
<reference key="1">
    <citation type="submission" date="2010-11" db="EMBL/GenBank/DDBJ databases">
        <title>The complete sequence of chromosome of Isophaera pallida ATCC 43644.</title>
        <authorList>
            <consortium name="US DOE Joint Genome Institute (JGI-PGF)"/>
            <person name="Lucas S."/>
            <person name="Copeland A."/>
            <person name="Lapidus A."/>
            <person name="Bruce D."/>
            <person name="Goodwin L."/>
            <person name="Pitluck S."/>
            <person name="Kyrpides N."/>
            <person name="Mavromatis K."/>
            <person name="Pagani I."/>
            <person name="Ivanova N."/>
            <person name="Saunders E."/>
            <person name="Brettin T."/>
            <person name="Detter J.C."/>
            <person name="Han C."/>
            <person name="Tapia R."/>
            <person name="Land M."/>
            <person name="Hauser L."/>
            <person name="Markowitz V."/>
            <person name="Cheng J.-F."/>
            <person name="Hugenholtz P."/>
            <person name="Woyke T."/>
            <person name="Wu D."/>
            <person name="Eisen J.A."/>
        </authorList>
    </citation>
    <scope>NUCLEOTIDE SEQUENCE</scope>
    <source>
        <strain>ATCC 43644</strain>
    </source>
</reference>
<accession>E8R0Y1</accession>
<dbReference type="KEGG" id="ipa:Isop_1744"/>